<evidence type="ECO:0000313" key="2">
    <source>
        <dbReference type="EMBL" id="MDN3491492.1"/>
    </source>
</evidence>
<reference evidence="2 3" key="1">
    <citation type="journal article" date="2023" name="Int. J. Syst. Evol. Microbiol.">
        <title>Winogradskyella bathintestinalis sp. nov., isolated from the intestine of the deep-sea loosejaw dragonfish, Malacosteus niger.</title>
        <authorList>
            <person name="Uniacke-Lowe S."/>
            <person name="Johnson C.N."/>
            <person name="Stanton C."/>
            <person name="Hill C."/>
            <person name="Ross P."/>
        </authorList>
    </citation>
    <scope>NUCLEOTIDE SEQUENCE [LARGE SCALE GENOMIC DNA]</scope>
    <source>
        <strain evidence="2 3">APC 3343</strain>
    </source>
</reference>
<evidence type="ECO:0000256" key="1">
    <source>
        <dbReference type="SAM" id="Coils"/>
    </source>
</evidence>
<keyword evidence="1" id="KW-0175">Coiled coil</keyword>
<keyword evidence="3" id="KW-1185">Reference proteome</keyword>
<dbReference type="EMBL" id="JASDDK010000001">
    <property type="protein sequence ID" value="MDN3491492.1"/>
    <property type="molecule type" value="Genomic_DNA"/>
</dbReference>
<organism evidence="2 3">
    <name type="scientific">Winogradskyella bathintestinalis</name>
    <dbReference type="NCBI Taxonomy" id="3035208"/>
    <lineage>
        <taxon>Bacteria</taxon>
        <taxon>Pseudomonadati</taxon>
        <taxon>Bacteroidota</taxon>
        <taxon>Flavobacteriia</taxon>
        <taxon>Flavobacteriales</taxon>
        <taxon>Flavobacteriaceae</taxon>
        <taxon>Winogradskyella</taxon>
    </lineage>
</organism>
<sequence length="150" mass="16692">MSSIKTKLYNQCVEFLEARLTIVNQTISDLQNALQAETKSSAGDKHETGRAMLQLEREKAGNQLAEIEKQKQILQKINPASNYQKVTLGSVVKTTGANYFISISAGKIEVEYNSYFAISAATPIAQLLISKCVNDTVRFRETEFTILDII</sequence>
<evidence type="ECO:0000313" key="3">
    <source>
        <dbReference type="Proteomes" id="UP001231197"/>
    </source>
</evidence>
<name>A0ABT7ZR79_9FLAO</name>
<dbReference type="RefSeq" id="WP_290205194.1">
    <property type="nucleotide sequence ID" value="NZ_JASDDK010000001.1"/>
</dbReference>
<feature type="coiled-coil region" evidence="1">
    <location>
        <begin position="13"/>
        <end position="77"/>
    </location>
</feature>
<gene>
    <name evidence="2" type="ORF">QMA06_02080</name>
</gene>
<dbReference type="Proteomes" id="UP001231197">
    <property type="component" value="Unassembled WGS sequence"/>
</dbReference>
<comment type="caution">
    <text evidence="2">The sequence shown here is derived from an EMBL/GenBank/DDBJ whole genome shotgun (WGS) entry which is preliminary data.</text>
</comment>
<protein>
    <submittedName>
        <fullName evidence="2">3-oxoacyl-ACP synthase</fullName>
    </submittedName>
</protein>
<accession>A0ABT7ZR79</accession>
<proteinExistence type="predicted"/>